<dbReference type="STRING" id="1672749.BJF92_13095"/>
<sequence length="312" mass="31596">MNGITVGIDIGGTKTHLRAYDPAGHADDLVVPSVEWRLRDWTGDARALLAFAEKLAAGRPIRAIAVGAHGCDNQEECDAFEAGFRAVTTIPVTVVNDAELIPASIGAINGIGVVAGTGSIAVTRNADGRMLAAGGWGWVIGDEGSAAGLVREAGRAISRYLDCGGSRDEPLVRALFAALDIDNPARIGSQVANAGGAAALGRHASVIFDAASAGSAIAQTVIDEGATALVDLVERLKMLGAEARSVVAGGGVIVAQSRLADAFLKAMDARFGASLSVSIYPGPPVEGACNIAKALAAAMPRPAAPERAGRTA</sequence>
<dbReference type="Proteomes" id="UP000186143">
    <property type="component" value="Unassembled WGS sequence"/>
</dbReference>
<reference evidence="2 3" key="1">
    <citation type="submission" date="2016-09" db="EMBL/GenBank/DDBJ databases">
        <title>Rhizobium sp. nov., a novel species isolated from the rice rhizosphere.</title>
        <authorList>
            <person name="Zhao J."/>
            <person name="Zhang X."/>
        </authorList>
    </citation>
    <scope>NUCLEOTIDE SEQUENCE [LARGE SCALE GENOMIC DNA]</scope>
    <source>
        <strain evidence="2 3">MH17</strain>
    </source>
</reference>
<feature type="domain" description="ATPase BadF/BadG/BcrA/BcrD type" evidence="1">
    <location>
        <begin position="6"/>
        <end position="288"/>
    </location>
</feature>
<dbReference type="SUPFAM" id="SSF53067">
    <property type="entry name" value="Actin-like ATPase domain"/>
    <property type="match status" value="2"/>
</dbReference>
<dbReference type="PANTHER" id="PTHR43190">
    <property type="entry name" value="N-ACETYL-D-GLUCOSAMINE KINASE"/>
    <property type="match status" value="1"/>
</dbReference>
<comment type="caution">
    <text evidence="2">The sequence shown here is derived from an EMBL/GenBank/DDBJ whole genome shotgun (WGS) entry which is preliminary data.</text>
</comment>
<dbReference type="Pfam" id="PF01869">
    <property type="entry name" value="BcrAD_BadFG"/>
    <property type="match status" value="1"/>
</dbReference>
<evidence type="ECO:0000259" key="1">
    <source>
        <dbReference type="Pfam" id="PF01869"/>
    </source>
</evidence>
<dbReference type="InterPro" id="IPR052519">
    <property type="entry name" value="Euk-type_GlcNAc_Kinase"/>
</dbReference>
<evidence type="ECO:0000313" key="2">
    <source>
        <dbReference type="EMBL" id="OLP54749.1"/>
    </source>
</evidence>
<dbReference type="RefSeq" id="WP_075635310.1">
    <property type="nucleotide sequence ID" value="NZ_MKIO01000031.1"/>
</dbReference>
<dbReference type="Gene3D" id="3.30.420.40">
    <property type="match status" value="2"/>
</dbReference>
<organism evidence="2 3">
    <name type="scientific">Xaviernesmea rhizosphaerae</name>
    <dbReference type="NCBI Taxonomy" id="1672749"/>
    <lineage>
        <taxon>Bacteria</taxon>
        <taxon>Pseudomonadati</taxon>
        <taxon>Pseudomonadota</taxon>
        <taxon>Alphaproteobacteria</taxon>
        <taxon>Hyphomicrobiales</taxon>
        <taxon>Rhizobiaceae</taxon>
        <taxon>Rhizobium/Agrobacterium group</taxon>
        <taxon>Xaviernesmea</taxon>
    </lineage>
</organism>
<accession>A0A1Q9AHM3</accession>
<protein>
    <recommendedName>
        <fullName evidence="1">ATPase BadF/BadG/BcrA/BcrD type domain-containing protein</fullName>
    </recommendedName>
</protein>
<dbReference type="EMBL" id="MKIO01000031">
    <property type="protein sequence ID" value="OLP54749.1"/>
    <property type="molecule type" value="Genomic_DNA"/>
</dbReference>
<dbReference type="AlphaFoldDB" id="A0A1Q9AHM3"/>
<name>A0A1Q9AHM3_9HYPH</name>
<dbReference type="InterPro" id="IPR043129">
    <property type="entry name" value="ATPase_NBD"/>
</dbReference>
<evidence type="ECO:0000313" key="3">
    <source>
        <dbReference type="Proteomes" id="UP000186143"/>
    </source>
</evidence>
<dbReference type="OrthoDB" id="63487at2"/>
<dbReference type="PANTHER" id="PTHR43190:SF3">
    <property type="entry name" value="N-ACETYL-D-GLUCOSAMINE KINASE"/>
    <property type="match status" value="1"/>
</dbReference>
<dbReference type="InterPro" id="IPR002731">
    <property type="entry name" value="ATPase_BadF"/>
</dbReference>
<proteinExistence type="predicted"/>
<gene>
    <name evidence="2" type="ORF">BJF92_13095</name>
</gene>